<evidence type="ECO:0000256" key="9">
    <source>
        <dbReference type="ARBA" id="ARBA00048679"/>
    </source>
</evidence>
<dbReference type="GO" id="GO:0016020">
    <property type="term" value="C:membrane"/>
    <property type="evidence" value="ECO:0007669"/>
    <property type="project" value="UniProtKB-SubCell"/>
</dbReference>
<dbReference type="STRING" id="4155.A0A022RYU8"/>
<proteinExistence type="predicted"/>
<dbReference type="InterPro" id="IPR051824">
    <property type="entry name" value="LRR_Rcpt-Like_S/T_Kinase"/>
</dbReference>
<dbReference type="Gene3D" id="3.30.200.20">
    <property type="entry name" value="Phosphorylase Kinase, domain 1"/>
    <property type="match status" value="1"/>
</dbReference>
<keyword evidence="5" id="KW-0547">Nucleotide-binding</keyword>
<dbReference type="EMBL" id="KI630195">
    <property type="protein sequence ID" value="EYU45234.1"/>
    <property type="molecule type" value="Genomic_DNA"/>
</dbReference>
<dbReference type="GO" id="GO:0005524">
    <property type="term" value="F:ATP binding"/>
    <property type="evidence" value="ECO:0007669"/>
    <property type="project" value="UniProtKB-KW"/>
</dbReference>
<keyword evidence="6" id="KW-0418">Kinase</keyword>
<gene>
    <name evidence="11" type="ORF">MIMGU_mgv1a020165mg</name>
</gene>
<dbReference type="GO" id="GO:0004674">
    <property type="term" value="F:protein serine/threonine kinase activity"/>
    <property type="evidence" value="ECO:0007669"/>
    <property type="project" value="UniProtKB-KW"/>
</dbReference>
<protein>
    <recommendedName>
        <fullName evidence="2">non-specific serine/threonine protein kinase</fullName>
        <ecNumber evidence="2">2.7.11.1</ecNumber>
    </recommendedName>
</protein>
<sequence>VRTFSLKELKIATDNFADRNILFRFGFAELYKGRLANGILVAIKRYEQLLQFRKQFETEFETMSIVNAHPNLLRLIGICVTKKEKILVHPYMANGSVVSFLRDRPESQPPLDWQIRKQIAFGAAKAPEYFSRLICSEKSDVYGYGIFLLELITGQRAFDLGRLANDEDVMLLDRVKTHVKEKEWERIVDPDFGGNNYYIEEEVEQLIQIALLCKQYNPERRPNMSDIVRIILRRWLTINESWDTGIIVELINVV</sequence>
<evidence type="ECO:0000256" key="1">
    <source>
        <dbReference type="ARBA" id="ARBA00004479"/>
    </source>
</evidence>
<keyword evidence="7" id="KW-0067">ATP-binding</keyword>
<evidence type="ECO:0000256" key="2">
    <source>
        <dbReference type="ARBA" id="ARBA00012513"/>
    </source>
</evidence>
<feature type="domain" description="Protein kinase" evidence="10">
    <location>
        <begin position="16"/>
        <end position="254"/>
    </location>
</feature>
<dbReference type="InterPro" id="IPR011009">
    <property type="entry name" value="Kinase-like_dom_sf"/>
</dbReference>
<keyword evidence="4" id="KW-0808">Transferase</keyword>
<comment type="subcellular location">
    <subcellularLocation>
        <location evidence="1">Membrane</location>
        <topology evidence="1">Single-pass type I membrane protein</topology>
    </subcellularLocation>
</comment>
<dbReference type="AlphaFoldDB" id="A0A022RYU8"/>
<feature type="non-terminal residue" evidence="11">
    <location>
        <position position="1"/>
    </location>
</feature>
<dbReference type="Gene3D" id="1.10.510.10">
    <property type="entry name" value="Transferase(Phosphotransferase) domain 1"/>
    <property type="match status" value="1"/>
</dbReference>
<accession>A0A022RYU8</accession>
<dbReference type="PANTHER" id="PTHR48006:SF102">
    <property type="entry name" value="LEUCINE-RICH REPEAT-CONTAINING PROTEIN DDB_G0281931-RELATED"/>
    <property type="match status" value="1"/>
</dbReference>
<reference evidence="11 12" key="1">
    <citation type="journal article" date="2013" name="Proc. Natl. Acad. Sci. U.S.A.">
        <title>Fine-scale variation in meiotic recombination in Mimulus inferred from population shotgun sequencing.</title>
        <authorList>
            <person name="Hellsten U."/>
            <person name="Wright K.M."/>
            <person name="Jenkins J."/>
            <person name="Shu S."/>
            <person name="Yuan Y."/>
            <person name="Wessler S.R."/>
            <person name="Schmutz J."/>
            <person name="Willis J.H."/>
            <person name="Rokhsar D.S."/>
        </authorList>
    </citation>
    <scope>NUCLEOTIDE SEQUENCE [LARGE SCALE GENOMIC DNA]</scope>
    <source>
        <strain evidence="12">cv. DUN x IM62</strain>
    </source>
</reference>
<dbReference type="SUPFAM" id="SSF56112">
    <property type="entry name" value="Protein kinase-like (PK-like)"/>
    <property type="match status" value="1"/>
</dbReference>
<dbReference type="InterPro" id="IPR000719">
    <property type="entry name" value="Prot_kinase_dom"/>
</dbReference>
<dbReference type="PROSITE" id="PS50011">
    <property type="entry name" value="PROTEIN_KINASE_DOM"/>
    <property type="match status" value="1"/>
</dbReference>
<evidence type="ECO:0000313" key="11">
    <source>
        <dbReference type="EMBL" id="EYU45234.1"/>
    </source>
</evidence>
<organism evidence="11 12">
    <name type="scientific">Erythranthe guttata</name>
    <name type="common">Yellow monkey flower</name>
    <name type="synonym">Mimulus guttatus</name>
    <dbReference type="NCBI Taxonomy" id="4155"/>
    <lineage>
        <taxon>Eukaryota</taxon>
        <taxon>Viridiplantae</taxon>
        <taxon>Streptophyta</taxon>
        <taxon>Embryophyta</taxon>
        <taxon>Tracheophyta</taxon>
        <taxon>Spermatophyta</taxon>
        <taxon>Magnoliopsida</taxon>
        <taxon>eudicotyledons</taxon>
        <taxon>Gunneridae</taxon>
        <taxon>Pentapetalae</taxon>
        <taxon>asterids</taxon>
        <taxon>lamiids</taxon>
        <taxon>Lamiales</taxon>
        <taxon>Phrymaceae</taxon>
        <taxon>Erythranthe</taxon>
    </lineage>
</organism>
<evidence type="ECO:0000256" key="8">
    <source>
        <dbReference type="ARBA" id="ARBA00047899"/>
    </source>
</evidence>
<comment type="catalytic activity">
    <reaction evidence="8">
        <text>L-threonyl-[protein] + ATP = O-phospho-L-threonyl-[protein] + ADP + H(+)</text>
        <dbReference type="Rhea" id="RHEA:46608"/>
        <dbReference type="Rhea" id="RHEA-COMP:11060"/>
        <dbReference type="Rhea" id="RHEA-COMP:11605"/>
        <dbReference type="ChEBI" id="CHEBI:15378"/>
        <dbReference type="ChEBI" id="CHEBI:30013"/>
        <dbReference type="ChEBI" id="CHEBI:30616"/>
        <dbReference type="ChEBI" id="CHEBI:61977"/>
        <dbReference type="ChEBI" id="CHEBI:456216"/>
        <dbReference type="EC" id="2.7.11.1"/>
    </reaction>
</comment>
<evidence type="ECO:0000256" key="3">
    <source>
        <dbReference type="ARBA" id="ARBA00022527"/>
    </source>
</evidence>
<evidence type="ECO:0000259" key="10">
    <source>
        <dbReference type="PROSITE" id="PS50011"/>
    </source>
</evidence>
<dbReference type="Proteomes" id="UP000030748">
    <property type="component" value="Unassembled WGS sequence"/>
</dbReference>
<name>A0A022RYU8_ERYGU</name>
<comment type="catalytic activity">
    <reaction evidence="9">
        <text>L-seryl-[protein] + ATP = O-phospho-L-seryl-[protein] + ADP + H(+)</text>
        <dbReference type="Rhea" id="RHEA:17989"/>
        <dbReference type="Rhea" id="RHEA-COMP:9863"/>
        <dbReference type="Rhea" id="RHEA-COMP:11604"/>
        <dbReference type="ChEBI" id="CHEBI:15378"/>
        <dbReference type="ChEBI" id="CHEBI:29999"/>
        <dbReference type="ChEBI" id="CHEBI:30616"/>
        <dbReference type="ChEBI" id="CHEBI:83421"/>
        <dbReference type="ChEBI" id="CHEBI:456216"/>
        <dbReference type="EC" id="2.7.11.1"/>
    </reaction>
</comment>
<dbReference type="FunFam" id="3.30.200.20:FF:000015">
    <property type="entry name" value="Somatic embryogenesis receptor kinase 1"/>
    <property type="match status" value="1"/>
</dbReference>
<evidence type="ECO:0000256" key="5">
    <source>
        <dbReference type="ARBA" id="ARBA00022741"/>
    </source>
</evidence>
<keyword evidence="12" id="KW-1185">Reference proteome</keyword>
<keyword evidence="3" id="KW-0723">Serine/threonine-protein kinase</keyword>
<evidence type="ECO:0000256" key="7">
    <source>
        <dbReference type="ARBA" id="ARBA00022840"/>
    </source>
</evidence>
<evidence type="ECO:0000256" key="6">
    <source>
        <dbReference type="ARBA" id="ARBA00022777"/>
    </source>
</evidence>
<dbReference type="Pfam" id="PF07714">
    <property type="entry name" value="PK_Tyr_Ser-Thr"/>
    <property type="match status" value="2"/>
</dbReference>
<evidence type="ECO:0000313" key="12">
    <source>
        <dbReference type="Proteomes" id="UP000030748"/>
    </source>
</evidence>
<dbReference type="PANTHER" id="PTHR48006">
    <property type="entry name" value="LEUCINE-RICH REPEAT-CONTAINING PROTEIN DDB_G0281931-RELATED"/>
    <property type="match status" value="1"/>
</dbReference>
<evidence type="ECO:0000256" key="4">
    <source>
        <dbReference type="ARBA" id="ARBA00022679"/>
    </source>
</evidence>
<dbReference type="InterPro" id="IPR001245">
    <property type="entry name" value="Ser-Thr/Tyr_kinase_cat_dom"/>
</dbReference>
<dbReference type="EC" id="2.7.11.1" evidence="2"/>